<evidence type="ECO:0000256" key="1">
    <source>
        <dbReference type="ARBA" id="ARBA00009437"/>
    </source>
</evidence>
<evidence type="ECO:0000256" key="3">
    <source>
        <dbReference type="ARBA" id="ARBA00023125"/>
    </source>
</evidence>
<dbReference type="Gene3D" id="3.40.190.290">
    <property type="match status" value="1"/>
</dbReference>
<keyword evidence="4" id="KW-0804">Transcription</keyword>
<dbReference type="InterPro" id="IPR058163">
    <property type="entry name" value="LysR-type_TF_proteobact-type"/>
</dbReference>
<dbReference type="Pfam" id="PF03466">
    <property type="entry name" value="LysR_substrate"/>
    <property type="match status" value="1"/>
</dbReference>
<dbReference type="PROSITE" id="PS50931">
    <property type="entry name" value="HTH_LYSR"/>
    <property type="match status" value="1"/>
</dbReference>
<name>A0A418SLB8_9RHOB</name>
<comment type="similarity">
    <text evidence="1">Belongs to the LysR transcriptional regulatory family.</text>
</comment>
<dbReference type="InterPro" id="IPR005119">
    <property type="entry name" value="LysR_subst-bd"/>
</dbReference>
<protein>
    <submittedName>
        <fullName evidence="5">HTH-type transcriptional regulator DmlR</fullName>
    </submittedName>
</protein>
<dbReference type="SUPFAM" id="SSF53850">
    <property type="entry name" value="Periplasmic binding protein-like II"/>
    <property type="match status" value="1"/>
</dbReference>
<dbReference type="Proteomes" id="UP000283786">
    <property type="component" value="Chromosome"/>
</dbReference>
<dbReference type="PANTHER" id="PTHR30537:SF3">
    <property type="entry name" value="TRANSCRIPTIONAL REGULATORY PROTEIN"/>
    <property type="match status" value="1"/>
</dbReference>
<reference evidence="5 6" key="1">
    <citation type="submission" date="2020-08" db="EMBL/GenBank/DDBJ databases">
        <title>Genome sequence of Rhodobacteraceae bacterium Lw-13e.</title>
        <authorList>
            <person name="Poehlein A."/>
            <person name="Wolter L."/>
            <person name="Daniel R."/>
            <person name="Brinkhoff T."/>
        </authorList>
    </citation>
    <scope>NUCLEOTIDE SEQUENCE [LARGE SCALE GENOMIC DNA]</scope>
    <source>
        <strain evidence="5 6">Lw-13e</strain>
    </source>
</reference>
<dbReference type="PANTHER" id="PTHR30537">
    <property type="entry name" value="HTH-TYPE TRANSCRIPTIONAL REGULATOR"/>
    <property type="match status" value="1"/>
</dbReference>
<keyword evidence="6" id="KW-1185">Reference proteome</keyword>
<evidence type="ECO:0000256" key="4">
    <source>
        <dbReference type="ARBA" id="ARBA00023163"/>
    </source>
</evidence>
<dbReference type="GO" id="GO:0043565">
    <property type="term" value="F:sequence-specific DNA binding"/>
    <property type="evidence" value="ECO:0007669"/>
    <property type="project" value="TreeGrafter"/>
</dbReference>
<keyword evidence="2" id="KW-0805">Transcription regulation</keyword>
<sequence>MIFDWNDLRYFLAVARAGRLTVAARTIGSDHATVSRRVSALEGRLGAQLFERSPRGYAMTEAGERLLRHAEQIESVAAQVHDDIAGELYALSGTVRIGAPDGFGVFFLAPRLADFARANPGLEVQLVATPRLFSLSKREADIVIAVSRPEKGRLFSRKLTDYTLHLYATADYLEAHPVRDKEQLGEHMMIGYIPELIYTPELDYLTEVMGEHAPQLSSTNLFAQLRAAEAGKGIAVLPDFMARHSPQLVQVLPESIKITRTFWLIAHQDLRDSVRVRTAMTFIAEQVASARTEFMPTGLPVGGGGD</sequence>
<keyword evidence="3" id="KW-0238">DNA-binding</keyword>
<dbReference type="KEGG" id="palw:PSAL_018310"/>
<dbReference type="Gene3D" id="1.10.10.10">
    <property type="entry name" value="Winged helix-like DNA-binding domain superfamily/Winged helix DNA-binding domain"/>
    <property type="match status" value="1"/>
</dbReference>
<accession>A0A418SLB8</accession>
<dbReference type="OrthoDB" id="9787460at2"/>
<dbReference type="GO" id="GO:0003700">
    <property type="term" value="F:DNA-binding transcription factor activity"/>
    <property type="evidence" value="ECO:0007669"/>
    <property type="project" value="InterPro"/>
</dbReference>
<dbReference type="EMBL" id="CP060436">
    <property type="protein sequence ID" value="QPM90592.1"/>
    <property type="molecule type" value="Genomic_DNA"/>
</dbReference>
<dbReference type="InterPro" id="IPR036390">
    <property type="entry name" value="WH_DNA-bd_sf"/>
</dbReference>
<dbReference type="AlphaFoldDB" id="A0A418SLB8"/>
<dbReference type="FunFam" id="1.10.10.10:FF:000001">
    <property type="entry name" value="LysR family transcriptional regulator"/>
    <property type="match status" value="1"/>
</dbReference>
<dbReference type="GO" id="GO:0006351">
    <property type="term" value="P:DNA-templated transcription"/>
    <property type="evidence" value="ECO:0007669"/>
    <property type="project" value="TreeGrafter"/>
</dbReference>
<gene>
    <name evidence="5" type="primary">dmlR_3</name>
    <name evidence="5" type="ORF">PSAL_018310</name>
</gene>
<dbReference type="InterPro" id="IPR036388">
    <property type="entry name" value="WH-like_DNA-bd_sf"/>
</dbReference>
<dbReference type="Pfam" id="PF00126">
    <property type="entry name" value="HTH_1"/>
    <property type="match status" value="1"/>
</dbReference>
<dbReference type="SUPFAM" id="SSF46785">
    <property type="entry name" value="Winged helix' DNA-binding domain"/>
    <property type="match status" value="1"/>
</dbReference>
<evidence type="ECO:0000313" key="6">
    <source>
        <dbReference type="Proteomes" id="UP000283786"/>
    </source>
</evidence>
<evidence type="ECO:0000313" key="5">
    <source>
        <dbReference type="EMBL" id="QPM90592.1"/>
    </source>
</evidence>
<evidence type="ECO:0000256" key="2">
    <source>
        <dbReference type="ARBA" id="ARBA00023015"/>
    </source>
</evidence>
<dbReference type="InterPro" id="IPR000847">
    <property type="entry name" value="LysR_HTH_N"/>
</dbReference>
<organism evidence="5 6">
    <name type="scientific">Pseudooceanicola algae</name>
    <dbReference type="NCBI Taxonomy" id="1537215"/>
    <lineage>
        <taxon>Bacteria</taxon>
        <taxon>Pseudomonadati</taxon>
        <taxon>Pseudomonadota</taxon>
        <taxon>Alphaproteobacteria</taxon>
        <taxon>Rhodobacterales</taxon>
        <taxon>Paracoccaceae</taxon>
        <taxon>Pseudooceanicola</taxon>
    </lineage>
</organism>
<proteinExistence type="inferred from homology"/>